<evidence type="ECO:0000256" key="6">
    <source>
        <dbReference type="ARBA" id="ARBA00022927"/>
    </source>
</evidence>
<keyword evidence="7" id="KW-1133">Transmembrane helix</keyword>
<gene>
    <name evidence="10" type="ORF">BOH78_4191</name>
</gene>
<keyword evidence="5" id="KW-1000">Mitochondrion outer membrane</keyword>
<evidence type="ECO:0000256" key="2">
    <source>
        <dbReference type="ARBA" id="ARBA00010917"/>
    </source>
</evidence>
<evidence type="ECO:0000256" key="7">
    <source>
        <dbReference type="ARBA" id="ARBA00022989"/>
    </source>
</evidence>
<protein>
    <submittedName>
        <fullName evidence="10">Mitochondrial import receptor subunit TOM7</fullName>
    </submittedName>
</protein>
<evidence type="ECO:0000256" key="1">
    <source>
        <dbReference type="ARBA" id="ARBA00004572"/>
    </source>
</evidence>
<dbReference type="EMBL" id="MQVM01000027">
    <property type="protein sequence ID" value="ONH71848.1"/>
    <property type="molecule type" value="Genomic_DNA"/>
</dbReference>
<dbReference type="PANTHER" id="PTHR34944:SF2">
    <property type="entry name" value="MITOCHONDRIAL IMPORT RECEPTOR SUBUNIT TOM7"/>
    <property type="match status" value="1"/>
</dbReference>
<dbReference type="Proteomes" id="UP000189274">
    <property type="component" value="Unassembled WGS sequence"/>
</dbReference>
<keyword evidence="6" id="KW-0653">Protein transport</keyword>
<reference evidence="11" key="1">
    <citation type="journal article" date="2017" name="Genome Announc.">
        <title>Genome sequences of Cyberlindnera fabianii 65, Pichia kudriavzevii 129, and Saccharomyces cerevisiae 131 isolated from fermented masau fruits in Zimbabwe.</title>
        <authorList>
            <person name="van Rijswijck I.M.H."/>
            <person name="Derks M.F.L."/>
            <person name="Abee T."/>
            <person name="de Ridder D."/>
            <person name="Smid E.J."/>
        </authorList>
    </citation>
    <scope>NUCLEOTIDE SEQUENCE [LARGE SCALE GENOMIC DNA]</scope>
    <source>
        <strain evidence="11">129</strain>
    </source>
</reference>
<dbReference type="Pfam" id="PF08038">
    <property type="entry name" value="Tom7"/>
    <property type="match status" value="1"/>
</dbReference>
<evidence type="ECO:0000313" key="11">
    <source>
        <dbReference type="Proteomes" id="UP000189274"/>
    </source>
</evidence>
<keyword evidence="9" id="KW-0472">Membrane</keyword>
<comment type="caution">
    <text evidence="10">The sequence shown here is derived from an EMBL/GenBank/DDBJ whole genome shotgun (WGS) entry which is preliminary data.</text>
</comment>
<keyword evidence="4" id="KW-0812">Transmembrane</keyword>
<evidence type="ECO:0000256" key="3">
    <source>
        <dbReference type="ARBA" id="ARBA00022448"/>
    </source>
</evidence>
<dbReference type="GO" id="GO:0045040">
    <property type="term" value="P:protein insertion into mitochondrial outer membrane"/>
    <property type="evidence" value="ECO:0007669"/>
    <property type="project" value="TreeGrafter"/>
</dbReference>
<dbReference type="PANTHER" id="PTHR34944">
    <property type="entry name" value="MITOCHONDRIAL IMPORT RECEPTOR SUBUNIT TOM7"/>
    <property type="match status" value="1"/>
</dbReference>
<proteinExistence type="inferred from homology"/>
<evidence type="ECO:0000256" key="4">
    <source>
        <dbReference type="ARBA" id="ARBA00022692"/>
    </source>
</evidence>
<name>A0A1V2LHR5_PICKU</name>
<dbReference type="GO" id="GO:0005742">
    <property type="term" value="C:mitochondrial outer membrane translocase complex"/>
    <property type="evidence" value="ECO:0007669"/>
    <property type="project" value="InterPro"/>
</dbReference>
<accession>A0A1V2LHR5</accession>
<comment type="similarity">
    <text evidence="2">Belongs to the Tom7 family.</text>
</comment>
<evidence type="ECO:0000256" key="9">
    <source>
        <dbReference type="ARBA" id="ARBA00023136"/>
    </source>
</evidence>
<keyword evidence="8" id="KW-0496">Mitochondrion</keyword>
<keyword evidence="10" id="KW-0675">Receptor</keyword>
<dbReference type="AlphaFoldDB" id="A0A1V2LHR5"/>
<organism evidence="10 11">
    <name type="scientific">Pichia kudriavzevii</name>
    <name type="common">Yeast</name>
    <name type="synonym">Issatchenkia orientalis</name>
    <dbReference type="NCBI Taxonomy" id="4909"/>
    <lineage>
        <taxon>Eukaryota</taxon>
        <taxon>Fungi</taxon>
        <taxon>Dikarya</taxon>
        <taxon>Ascomycota</taxon>
        <taxon>Saccharomycotina</taxon>
        <taxon>Pichiomycetes</taxon>
        <taxon>Pichiales</taxon>
        <taxon>Pichiaceae</taxon>
        <taxon>Pichia</taxon>
    </lineage>
</organism>
<evidence type="ECO:0000313" key="10">
    <source>
        <dbReference type="EMBL" id="ONH71848.1"/>
    </source>
</evidence>
<evidence type="ECO:0000256" key="8">
    <source>
        <dbReference type="ARBA" id="ARBA00023128"/>
    </source>
</evidence>
<dbReference type="GO" id="GO:0030150">
    <property type="term" value="P:protein import into mitochondrial matrix"/>
    <property type="evidence" value="ECO:0007669"/>
    <property type="project" value="InterPro"/>
</dbReference>
<evidence type="ECO:0000256" key="5">
    <source>
        <dbReference type="ARBA" id="ARBA00022787"/>
    </source>
</evidence>
<keyword evidence="3" id="KW-0813">Transport</keyword>
<dbReference type="InterPro" id="IPR012621">
    <property type="entry name" value="Tom7"/>
</dbReference>
<dbReference type="VEuPathDB" id="FungiDB:C5L36_0B12570"/>
<sequence>MDALVKKNHVENGHNPSSLTLKHFTVNTFCFLRYTGFDSPNIRTYQQKQKKNTRMAGFNLSEESKERLTKALATAQTITHYGWLPLVVYLGWASTQQKPNLVSLLSPLPSA</sequence>
<comment type="subcellular location">
    <subcellularLocation>
        <location evidence="1">Mitochondrion outer membrane</location>
        <topology evidence="1">Single-pass membrane protein</topology>
    </subcellularLocation>
</comment>